<accession>A0A942YKG4</accession>
<sequence length="198" mass="22097">MKTKLYAIIIMSFILFFAGAIGYEGLHSNASTTPQKTSDMLIHPQKSNSELTKNLVLVDDVTKENDLESSVVTEESLPEEVTIDNTVFVNIMNDNKFSDLSKLARKYNAGLYAIPYSDVVAIVKDGNPIFFMSAGSKSAVKEYSDLLSESLAFSGFENLDEVRENMNTVLETGKEVNVDNSNEEYSIFQVDGWIYVSW</sequence>
<organism evidence="1 2">
    <name type="scientific">Lederbergia citrisecunda</name>
    <dbReference type="NCBI Taxonomy" id="2833583"/>
    <lineage>
        <taxon>Bacteria</taxon>
        <taxon>Bacillati</taxon>
        <taxon>Bacillota</taxon>
        <taxon>Bacilli</taxon>
        <taxon>Bacillales</taxon>
        <taxon>Bacillaceae</taxon>
        <taxon>Lederbergia</taxon>
    </lineage>
</organism>
<dbReference type="RefSeq" id="WP_213109929.1">
    <property type="nucleotide sequence ID" value="NZ_JAGYPJ010000001.1"/>
</dbReference>
<reference evidence="1 2" key="1">
    <citation type="submission" date="2021-05" db="EMBL/GenBank/DDBJ databases">
        <title>Novel Bacillus species.</title>
        <authorList>
            <person name="Liu G."/>
        </authorList>
    </citation>
    <scope>NUCLEOTIDE SEQUENCE [LARGE SCALE GENOMIC DNA]</scope>
    <source>
        <strain evidence="1 2">FJAT-49732</strain>
    </source>
</reference>
<dbReference type="EMBL" id="JAGYPJ010000001">
    <property type="protein sequence ID" value="MBS4199234.1"/>
    <property type="molecule type" value="Genomic_DNA"/>
</dbReference>
<dbReference type="Proteomes" id="UP000682713">
    <property type="component" value="Unassembled WGS sequence"/>
</dbReference>
<comment type="caution">
    <text evidence="1">The sequence shown here is derived from an EMBL/GenBank/DDBJ whole genome shotgun (WGS) entry which is preliminary data.</text>
</comment>
<gene>
    <name evidence="1" type="ORF">KHA93_06145</name>
</gene>
<proteinExistence type="predicted"/>
<evidence type="ECO:0000313" key="2">
    <source>
        <dbReference type="Proteomes" id="UP000682713"/>
    </source>
</evidence>
<protein>
    <submittedName>
        <fullName evidence="1">Uncharacterized protein</fullName>
    </submittedName>
</protein>
<dbReference type="AlphaFoldDB" id="A0A942YKG4"/>
<evidence type="ECO:0000313" key="1">
    <source>
        <dbReference type="EMBL" id="MBS4199234.1"/>
    </source>
</evidence>
<keyword evidence="2" id="KW-1185">Reference proteome</keyword>
<name>A0A942YKG4_9BACI</name>